<evidence type="ECO:0000313" key="3">
    <source>
        <dbReference type="EMBL" id="EAU88613.1"/>
    </source>
</evidence>
<feature type="transmembrane region" description="Helical" evidence="2">
    <location>
        <begin position="131"/>
        <end position="152"/>
    </location>
</feature>
<dbReference type="GeneID" id="6009836"/>
<feature type="compositionally biased region" description="Polar residues" evidence="1">
    <location>
        <begin position="372"/>
        <end position="385"/>
    </location>
</feature>
<feature type="region of interest" description="Disordered" evidence="1">
    <location>
        <begin position="289"/>
        <end position="391"/>
    </location>
</feature>
<feature type="transmembrane region" description="Helical" evidence="2">
    <location>
        <begin position="79"/>
        <end position="103"/>
    </location>
</feature>
<gene>
    <name evidence="3" type="ORF">CC1G_04319</name>
</gene>
<reference evidence="3 4" key="1">
    <citation type="journal article" date="2010" name="Proc. Natl. Acad. Sci. U.S.A.">
        <title>Insights into evolution of multicellular fungi from the assembled chromosomes of the mushroom Coprinopsis cinerea (Coprinus cinereus).</title>
        <authorList>
            <person name="Stajich J.E."/>
            <person name="Wilke S.K."/>
            <person name="Ahren D."/>
            <person name="Au C.H."/>
            <person name="Birren B.W."/>
            <person name="Borodovsky M."/>
            <person name="Burns C."/>
            <person name="Canback B."/>
            <person name="Casselton L.A."/>
            <person name="Cheng C.K."/>
            <person name="Deng J."/>
            <person name="Dietrich F.S."/>
            <person name="Fargo D.C."/>
            <person name="Farman M.L."/>
            <person name="Gathman A.C."/>
            <person name="Goldberg J."/>
            <person name="Guigo R."/>
            <person name="Hoegger P.J."/>
            <person name="Hooker J.B."/>
            <person name="Huggins A."/>
            <person name="James T.Y."/>
            <person name="Kamada T."/>
            <person name="Kilaru S."/>
            <person name="Kodira C."/>
            <person name="Kues U."/>
            <person name="Kupfer D."/>
            <person name="Kwan H.S."/>
            <person name="Lomsadze A."/>
            <person name="Li W."/>
            <person name="Lilly W.W."/>
            <person name="Ma L.J."/>
            <person name="Mackey A.J."/>
            <person name="Manning G."/>
            <person name="Martin F."/>
            <person name="Muraguchi H."/>
            <person name="Natvig D.O."/>
            <person name="Palmerini H."/>
            <person name="Ramesh M.A."/>
            <person name="Rehmeyer C.J."/>
            <person name="Roe B.A."/>
            <person name="Shenoy N."/>
            <person name="Stanke M."/>
            <person name="Ter-Hovhannisyan V."/>
            <person name="Tunlid A."/>
            <person name="Velagapudi R."/>
            <person name="Vision T.J."/>
            <person name="Zeng Q."/>
            <person name="Zolan M.E."/>
            <person name="Pukkila P.J."/>
        </authorList>
    </citation>
    <scope>NUCLEOTIDE SEQUENCE [LARGE SCALE GENOMIC DNA]</scope>
    <source>
        <strain evidence="4">Okayama-7 / 130 / ATCC MYA-4618 / FGSC 9003</strain>
    </source>
</reference>
<keyword evidence="2" id="KW-1133">Transmembrane helix</keyword>
<dbReference type="InParanoid" id="A8NFP7"/>
<organism evidence="3 4">
    <name type="scientific">Coprinopsis cinerea (strain Okayama-7 / 130 / ATCC MYA-4618 / FGSC 9003)</name>
    <name type="common">Inky cap fungus</name>
    <name type="synonym">Hormographiella aspergillata</name>
    <dbReference type="NCBI Taxonomy" id="240176"/>
    <lineage>
        <taxon>Eukaryota</taxon>
        <taxon>Fungi</taxon>
        <taxon>Dikarya</taxon>
        <taxon>Basidiomycota</taxon>
        <taxon>Agaricomycotina</taxon>
        <taxon>Agaricomycetes</taxon>
        <taxon>Agaricomycetidae</taxon>
        <taxon>Agaricales</taxon>
        <taxon>Agaricineae</taxon>
        <taxon>Psathyrellaceae</taxon>
        <taxon>Coprinopsis</taxon>
    </lineage>
</organism>
<keyword evidence="2" id="KW-0472">Membrane</keyword>
<dbReference type="OMA" id="VWFECTW"/>
<keyword evidence="2" id="KW-0812">Transmembrane</keyword>
<proteinExistence type="predicted"/>
<dbReference type="AlphaFoldDB" id="A8NFP7"/>
<keyword evidence="4" id="KW-1185">Reference proteome</keyword>
<sequence>MYKFIRYFTFGLFVICNVIIATSAIWNLSLINGWDAGRDLSLARHSDGYSIFVGCAGLLLIFPILFCEISTKDIFLTKLWFELVWVGLFCTLGLVGAALATAVGADHLCQAMISGIGNRPGCISSRLLQGSSWTCSLLLLVYFVLLTIFTLLKVNEDPTVWYCYARKFPWGDGLFELPNSPSGAVTRKTSKLSKLSLRRFRSSKTPTIVAPLPRRAANDAVVREAILSYRSGLSLEYEIEHFQHARPIPRPELAILIDERPGQAVMMSQPMQSMHGTSLYPEHMRRALAGTPRTPPLASNPEADYVPNSLDQLPPSPNPVGDWPQLNPPVRRLGEKRRTGQTIRSPSSPSQATTSVPSQRTRPTGPRRPSIDATTRLNSQASPFSRTEGYL</sequence>
<comment type="caution">
    <text evidence="3">The sequence shown here is derived from an EMBL/GenBank/DDBJ whole genome shotgun (WGS) entry which is preliminary data.</text>
</comment>
<feature type="transmembrane region" description="Helical" evidence="2">
    <location>
        <begin position="48"/>
        <end position="67"/>
    </location>
</feature>
<dbReference type="VEuPathDB" id="FungiDB:CC1G_04319"/>
<dbReference type="EMBL" id="AACS02000002">
    <property type="protein sequence ID" value="EAU88613.1"/>
    <property type="molecule type" value="Genomic_DNA"/>
</dbReference>
<evidence type="ECO:0000256" key="1">
    <source>
        <dbReference type="SAM" id="MobiDB-lite"/>
    </source>
</evidence>
<feature type="transmembrane region" description="Helical" evidence="2">
    <location>
        <begin position="7"/>
        <end position="28"/>
    </location>
</feature>
<name>A8NFP7_COPC7</name>
<evidence type="ECO:0000256" key="2">
    <source>
        <dbReference type="SAM" id="Phobius"/>
    </source>
</evidence>
<dbReference type="RefSeq" id="XP_001833340.1">
    <property type="nucleotide sequence ID" value="XM_001833288.2"/>
</dbReference>
<dbReference type="KEGG" id="cci:CC1G_04319"/>
<dbReference type="Proteomes" id="UP000001861">
    <property type="component" value="Unassembled WGS sequence"/>
</dbReference>
<accession>A8NFP7</accession>
<protein>
    <submittedName>
        <fullName evidence="3">Uncharacterized protein</fullName>
    </submittedName>
</protein>
<dbReference type="eggNOG" id="ENOG502SR8G">
    <property type="taxonomic scope" value="Eukaryota"/>
</dbReference>
<dbReference type="OrthoDB" id="3269357at2759"/>
<evidence type="ECO:0000313" key="4">
    <source>
        <dbReference type="Proteomes" id="UP000001861"/>
    </source>
</evidence>
<feature type="compositionally biased region" description="Polar residues" evidence="1">
    <location>
        <begin position="340"/>
        <end position="362"/>
    </location>
</feature>